<reference evidence="10" key="1">
    <citation type="submission" date="2021-01" db="EMBL/GenBank/DDBJ databases">
        <authorList>
            <person name="Kaushik A."/>
        </authorList>
    </citation>
    <scope>NUCLEOTIDE SEQUENCE</scope>
    <source>
        <strain evidence="10">AG1-1C</strain>
    </source>
</reference>
<keyword evidence="6" id="KW-0788">Thiol protease</keyword>
<proteinExistence type="predicted"/>
<accession>A0A8H3GJU8</accession>
<keyword evidence="5" id="KW-0378">Hydrolase</keyword>
<evidence type="ECO:0000256" key="5">
    <source>
        <dbReference type="ARBA" id="ARBA00022801"/>
    </source>
</evidence>
<name>A0A8H3GJU8_9AGAM</name>
<comment type="catalytic activity">
    <reaction evidence="1">
        <text>Thiol-dependent hydrolysis of ester, thioester, amide, peptide and isopeptide bonds formed by the C-terminal Gly of ubiquitin (a 76-residue protein attached to proteins as an intracellular targeting signal).</text>
        <dbReference type="EC" id="3.4.19.12"/>
    </reaction>
</comment>
<evidence type="ECO:0000313" key="11">
    <source>
        <dbReference type="Proteomes" id="UP000663846"/>
    </source>
</evidence>
<evidence type="ECO:0000259" key="8">
    <source>
        <dbReference type="Pfam" id="PF12359"/>
    </source>
</evidence>
<evidence type="ECO:0000256" key="3">
    <source>
        <dbReference type="ARBA" id="ARBA00022670"/>
    </source>
</evidence>
<evidence type="ECO:0000256" key="1">
    <source>
        <dbReference type="ARBA" id="ARBA00000707"/>
    </source>
</evidence>
<feature type="domain" description="DUF3638" evidence="7">
    <location>
        <begin position="1677"/>
        <end position="1900"/>
    </location>
</feature>
<feature type="domain" description="DUF3645" evidence="8">
    <location>
        <begin position="2021"/>
        <end position="2053"/>
    </location>
</feature>
<dbReference type="GO" id="GO:0006508">
    <property type="term" value="P:proteolysis"/>
    <property type="evidence" value="ECO:0007669"/>
    <property type="project" value="UniProtKB-KW"/>
</dbReference>
<dbReference type="InterPro" id="IPR022099">
    <property type="entry name" value="DUF3638"/>
</dbReference>
<dbReference type="InterPro" id="IPR051346">
    <property type="entry name" value="OTU_Deubiquitinase"/>
</dbReference>
<dbReference type="PANTHER" id="PTHR13367">
    <property type="entry name" value="UBIQUITIN THIOESTERASE"/>
    <property type="match status" value="1"/>
</dbReference>
<evidence type="ECO:0000256" key="6">
    <source>
        <dbReference type="ARBA" id="ARBA00022807"/>
    </source>
</evidence>
<evidence type="ECO:0000256" key="4">
    <source>
        <dbReference type="ARBA" id="ARBA00022786"/>
    </source>
</evidence>
<keyword evidence="4" id="KW-0833">Ubl conjugation pathway</keyword>
<feature type="domain" description="DUF6606" evidence="9">
    <location>
        <begin position="12"/>
        <end position="271"/>
    </location>
</feature>
<evidence type="ECO:0000259" key="7">
    <source>
        <dbReference type="Pfam" id="PF12340"/>
    </source>
</evidence>
<feature type="non-terminal residue" evidence="10">
    <location>
        <position position="2141"/>
    </location>
</feature>
<dbReference type="PANTHER" id="PTHR13367:SF33">
    <property type="entry name" value="P-LOOP CONTAINING NUCLEOSIDE TRIPHOSPHATE HYDROLASE PROTEIN"/>
    <property type="match status" value="1"/>
</dbReference>
<dbReference type="GO" id="GO:0004843">
    <property type="term" value="F:cysteine-type deubiquitinase activity"/>
    <property type="evidence" value="ECO:0007669"/>
    <property type="project" value="UniProtKB-EC"/>
</dbReference>
<dbReference type="EC" id="3.4.19.12" evidence="2"/>
<evidence type="ECO:0000256" key="2">
    <source>
        <dbReference type="ARBA" id="ARBA00012759"/>
    </source>
</evidence>
<dbReference type="InterPro" id="IPR022105">
    <property type="entry name" value="DUF3645"/>
</dbReference>
<dbReference type="EMBL" id="CAJMWS010000601">
    <property type="protein sequence ID" value="CAE6454358.1"/>
    <property type="molecule type" value="Genomic_DNA"/>
</dbReference>
<comment type="caution">
    <text evidence="10">The sequence shown here is derived from an EMBL/GenBank/DDBJ whole genome shotgun (WGS) entry which is preliminary data.</text>
</comment>
<sequence length="2141" mass="243745">MTTSTDVLQHQVYNVFLPPRLPQKEQEERFQQSVDLAIIDSLVKASQQYRVEVEQSLQWIHIERMLQHLHSYTEYPIEVGQLGQDMKNMRSGDVLCLYIKAQNAGLIIRKHDDHTIFEVFEAQAQTEHVMSVPGKIVRSFPGPAVQLPNNVANDCDFVNEVANILCQMNTEIFDEAHPKTRKAGTDVRESRNSINPNYFIQFFFGFLRGLGKSIVPPAIVKRLGDEVLWMDAKNPWRRSPIWLIIRVALQTSLDSNDTYKHFMVYYHAAILSESCECGSFSSELFYAMRVKMARRLYKVEKTAPQFLIDTVKAAAEETEEILQGRWGAIQSAQAQSLNSDFSGIDFESAINQTLPHSRTYLEQVFDRQLVHIQPSKFHPKHSARLGNVVDFSSYANGALSRVFATDPDLALFDFEASIFGNLTGWTSKQTDYTKACMLMSSCFEQYLTAAKSHYTVDVADQSIMMLTLVRIWMAIDELATRDCPLLCEYSPELPQDILDLLLLRTTQHIEQARLIQQYIRKRHLGASSSSPSIFSDKATATCFAVRYFESSSHHQQLKATIEAYAQGQKNQKIKKLNELNAKHARLCTEISTMSHGYHYTINGKQKHSKSCVRCALERERSNLKIQPYEWPLPYRRLDAEAVVFELERPGPFVVWRNITYEVLMDLGTSSPRDRCKQHATLEGYSALGSWLSPPAGIASRVTIASSTKSFNNSHYNNTLKIPASESQVCLDNALQFNLYDKSGDAWAAGPFPHVTFMQYGTMKLPTKSMYHHLKYAVEGTSHSSNQVLADQHDCPKDLSLHEHIAFGTLRSGARLQWMNIVRGLEEDSLTFSAEEVRLLHTQAAWQIGPLLDDGSREWHKEPDGLDFGNLLIFLCKRMLIRVKANWLQAASVSMIVTLISRLLASSPAQEIVEESLIFLREARDVTHDWLEQLKAKLQSATDGDDVINYQRRVCEMASICRATYDIEPRYIGRLLLTRDDYIPLIKSSVCLYDNLPPSTNNAPISIQVLLCRDRRFAHKVVPYMICHTDILSKPLSQIWPDYLQGPDGLRVYKAPNNRWITTTTAENTEYRKQDVHFNVLTGELLIDGKPLGRLPRQYVEQETYVRLFGQKILEVVPAKSRGMEFTTRDHVHGYQVSFALKGNNKQLIIQARKDDRLYELIPHTTLAADFPLFFSQDYHHWANITARTIEFCPLSAPWSMGESQWLLHFSNSRKTSLKNSSKGSFLIDIHSIPFQSLAHSIGPLESDRYLHITRSSEGQVEIELPRMKLSFFINEEKQLESRNFRGQVLDENQSAGTLFGLKNQLLLRAKGTLARSLPQCRSILLPDGEITYASSGHHVTVSIQPSSHRDVDVYRYKIDNDLNRLATDAGLTSRLVKIYLHALTSHCLADPLTGRTGTEEALHELSQASTSSFEQISLKQAKLLKAIGSLTPRRKYYPAHLTCMQTIHWVNLPALSQHFGFSSSVATILRRADTLQLFSPLDFQIEEYLDALSPLDTLLKRAARRSGPYYPSDTTSNILHILDSSALSDSVHPGRDNFAGDWDEAGQAASWAAVSLAESWGTLEDSEEHTSLTYRSSWFELNLKKSWISFYNLLRHAQHVVALSGVWPRINSRDVLEQISFRKRSRVISLAKWWRELIGHAQVFAHYQRSQRLIALVESKSVEEFYKELDLASNDASDINDPDWLLVQIDGNFGARAVQRQVAKEMISPSSGSNTVLQLNMGEGKSSVIVPIIASSLADSSRLVRVIVLKPLWRQMFELLVNRLSGLCNRRIYYLPFGRHLQIDGSGAQKLRTLYEECMRDGGVLLAQPEHILSFKLMGIDRLISSSGSTETGVANSLRNMQNWLTQNTRDILDESDEILHVRYQLVYTTGEQQPLDNHPDRWTTTQQLLYLAATHVERLEREYPDDISHSFRASGQFPVLRIMPNCKSEIEKKLISSIAADVQDGRLMNLNCDCLKPSVREVLPDFFVNEKVSYPTYEFLRKNCDSTIWKGLLLIRGLLASGILVFALKRKHYRVDYGLDLSRSLLAVPYRAKDLPSLRAEFGHPDVAVVLTCLSYYYQGLTHQQLDLCFEMLFKLDNPSLEYEQWVQRDSSIPDDLRQLNGVNIKDRQQFVERLVPTFSRNSGAVDFYLSSVVFPKEAK</sequence>
<dbReference type="Pfam" id="PF20255">
    <property type="entry name" value="DUF6606"/>
    <property type="match status" value="1"/>
</dbReference>
<evidence type="ECO:0000259" key="9">
    <source>
        <dbReference type="Pfam" id="PF20255"/>
    </source>
</evidence>
<evidence type="ECO:0000313" key="10">
    <source>
        <dbReference type="EMBL" id="CAE6454358.1"/>
    </source>
</evidence>
<keyword evidence="3" id="KW-0645">Protease</keyword>
<dbReference type="Pfam" id="PF12359">
    <property type="entry name" value="DUF3645"/>
    <property type="match status" value="1"/>
</dbReference>
<dbReference type="Proteomes" id="UP000663846">
    <property type="component" value="Unassembled WGS sequence"/>
</dbReference>
<protein>
    <recommendedName>
        <fullName evidence="2">ubiquitinyl hydrolase 1</fullName>
        <ecNumber evidence="2">3.4.19.12</ecNumber>
    </recommendedName>
</protein>
<gene>
    <name evidence="10" type="ORF">RDB_LOCUS149801</name>
</gene>
<dbReference type="InterPro" id="IPR046541">
    <property type="entry name" value="DUF6606"/>
</dbReference>
<organism evidence="10 11">
    <name type="scientific">Rhizoctonia solani</name>
    <dbReference type="NCBI Taxonomy" id="456999"/>
    <lineage>
        <taxon>Eukaryota</taxon>
        <taxon>Fungi</taxon>
        <taxon>Dikarya</taxon>
        <taxon>Basidiomycota</taxon>
        <taxon>Agaricomycotina</taxon>
        <taxon>Agaricomycetes</taxon>
        <taxon>Cantharellales</taxon>
        <taxon>Ceratobasidiaceae</taxon>
        <taxon>Rhizoctonia</taxon>
    </lineage>
</organism>
<dbReference type="Pfam" id="PF12340">
    <property type="entry name" value="DUF3638"/>
    <property type="match status" value="1"/>
</dbReference>